<proteinExistence type="predicted"/>
<name>A0ABV3UAK9_9GAMM</name>
<dbReference type="EMBL" id="JBFRYA010000018">
    <property type="protein sequence ID" value="MEX1670574.1"/>
    <property type="molecule type" value="Genomic_DNA"/>
</dbReference>
<comment type="caution">
    <text evidence="2">The sequence shown here is derived from an EMBL/GenBank/DDBJ whole genome shotgun (WGS) entry which is preliminary data.</text>
</comment>
<evidence type="ECO:0000313" key="2">
    <source>
        <dbReference type="EMBL" id="MEX1670574.1"/>
    </source>
</evidence>
<gene>
    <name evidence="2" type="ORF">AB4876_16760</name>
</gene>
<dbReference type="RefSeq" id="WP_368382888.1">
    <property type="nucleotide sequence ID" value="NZ_JBFRYA010000018.1"/>
</dbReference>
<feature type="region of interest" description="Disordered" evidence="1">
    <location>
        <begin position="1"/>
        <end position="72"/>
    </location>
</feature>
<protein>
    <submittedName>
        <fullName evidence="2">Uncharacterized protein</fullName>
    </submittedName>
</protein>
<evidence type="ECO:0000256" key="1">
    <source>
        <dbReference type="SAM" id="MobiDB-lite"/>
    </source>
</evidence>
<sequence>MTEPTDKKTHIEEPSDKDRRVIDPVAKPGAREDFFDKSKQHQVGEDFTRGDQLPDPDRNIDWDEIFGSTDEV</sequence>
<evidence type="ECO:0000313" key="3">
    <source>
        <dbReference type="Proteomes" id="UP001557485"/>
    </source>
</evidence>
<keyword evidence="3" id="KW-1185">Reference proteome</keyword>
<feature type="compositionally biased region" description="Basic and acidic residues" evidence="1">
    <location>
        <begin position="1"/>
        <end position="22"/>
    </location>
</feature>
<dbReference type="Proteomes" id="UP001557485">
    <property type="component" value="Unassembled WGS sequence"/>
</dbReference>
<reference evidence="2 3" key="1">
    <citation type="journal article" date="2011" name="Int. J. Syst. Evol. Microbiol.">
        <title>Zhongshania antarctica gen. nov., sp. nov. and Zhongshania guokunii sp. nov., gammaproteobacteria respectively isolated from coastal attached (fast) ice and surface seawater of the Antarctic.</title>
        <authorList>
            <person name="Li H.J."/>
            <person name="Zhang X.Y."/>
            <person name="Chen C.X."/>
            <person name="Zhang Y.J."/>
            <person name="Gao Z.M."/>
            <person name="Yu Y."/>
            <person name="Chen X.L."/>
            <person name="Chen B."/>
            <person name="Zhang Y.Z."/>
        </authorList>
    </citation>
    <scope>NUCLEOTIDE SEQUENCE [LARGE SCALE GENOMIC DNA]</scope>
    <source>
        <strain evidence="2 3">ZS6-22T</strain>
    </source>
</reference>
<organism evidence="2 3">
    <name type="scientific">Zhongshania guokunii</name>
    <dbReference type="NCBI Taxonomy" id="641783"/>
    <lineage>
        <taxon>Bacteria</taxon>
        <taxon>Pseudomonadati</taxon>
        <taxon>Pseudomonadota</taxon>
        <taxon>Gammaproteobacteria</taxon>
        <taxon>Cellvibrionales</taxon>
        <taxon>Spongiibacteraceae</taxon>
        <taxon>Zhongshania</taxon>
    </lineage>
</organism>
<feature type="compositionally biased region" description="Basic and acidic residues" evidence="1">
    <location>
        <begin position="29"/>
        <end position="49"/>
    </location>
</feature>
<accession>A0ABV3UAK9</accession>